<dbReference type="AlphaFoldDB" id="A0A8H6CKY3"/>
<dbReference type="Pfam" id="PF00106">
    <property type="entry name" value="adh_short"/>
    <property type="match status" value="1"/>
</dbReference>
<evidence type="ECO:0000313" key="4">
    <source>
        <dbReference type="Proteomes" id="UP000593566"/>
    </source>
</evidence>
<dbReference type="InterPro" id="IPR002347">
    <property type="entry name" value="SDR_fam"/>
</dbReference>
<dbReference type="Gene3D" id="3.40.50.720">
    <property type="entry name" value="NAD(P)-binding Rossmann-like Domain"/>
    <property type="match status" value="1"/>
</dbReference>
<dbReference type="EMBL" id="JACCJB010000008">
    <property type="protein sequence ID" value="KAF6225267.1"/>
    <property type="molecule type" value="Genomic_DNA"/>
</dbReference>
<dbReference type="InterPro" id="IPR036291">
    <property type="entry name" value="NAD(P)-bd_dom_sf"/>
</dbReference>
<accession>A0A8H6CKY3</accession>
<dbReference type="GO" id="GO:0016491">
    <property type="term" value="F:oxidoreductase activity"/>
    <property type="evidence" value="ECO:0007669"/>
    <property type="project" value="UniProtKB-KW"/>
</dbReference>
<dbReference type="PANTHER" id="PTHR43157">
    <property type="entry name" value="PHOSPHATIDYLINOSITOL-GLYCAN BIOSYNTHESIS CLASS F PROTEIN-RELATED"/>
    <property type="match status" value="1"/>
</dbReference>
<organism evidence="3 4">
    <name type="scientific">Letharia lupina</name>
    <dbReference type="NCBI Taxonomy" id="560253"/>
    <lineage>
        <taxon>Eukaryota</taxon>
        <taxon>Fungi</taxon>
        <taxon>Dikarya</taxon>
        <taxon>Ascomycota</taxon>
        <taxon>Pezizomycotina</taxon>
        <taxon>Lecanoromycetes</taxon>
        <taxon>OSLEUM clade</taxon>
        <taxon>Lecanoromycetidae</taxon>
        <taxon>Lecanorales</taxon>
        <taxon>Lecanorineae</taxon>
        <taxon>Parmeliaceae</taxon>
        <taxon>Letharia</taxon>
    </lineage>
</organism>
<dbReference type="SUPFAM" id="SSF51735">
    <property type="entry name" value="NAD(P)-binding Rossmann-fold domains"/>
    <property type="match status" value="1"/>
</dbReference>
<dbReference type="Proteomes" id="UP000593566">
    <property type="component" value="Unassembled WGS sequence"/>
</dbReference>
<name>A0A8H6CKY3_9LECA</name>
<dbReference type="GeneID" id="59338855"/>
<evidence type="ECO:0000256" key="1">
    <source>
        <dbReference type="ARBA" id="ARBA00023002"/>
    </source>
</evidence>
<dbReference type="RefSeq" id="XP_037154134.1">
    <property type="nucleotide sequence ID" value="XM_037301317.1"/>
</dbReference>
<proteinExistence type="predicted"/>
<dbReference type="PRINTS" id="PR00081">
    <property type="entry name" value="GDHRDH"/>
</dbReference>
<sequence length="416" mass="45811">MTLAVFRRYSVLNTGGSSGVTWGRTRKHLSPQTGRHAPSMTTASDSEAFSPVQGYTRCGRRLYDLKTPSLSTVTPTAMSSFLNFVYSQIFVALPYPKQDLTDQTIIVTGANTGLGLEAARHFTRLNASKVILGVRSLEKGEGAKKSIEESTGRSGVVEAWRLDLCSYESVKQSVQRAHGLQRLDVVVGNAGIAPSTFAMAEDNESMVTVNVISTFLLGLLILPKLRETAAKFNVQPHLTVVSSEVHMMAKFEERKNPDLLKTLNDKNTTDMGDRYQVSKLLQVYCARELAARLNKTGKSDVIVNYLNPGMCHSSLSRDGPFFLEVLKFFLARSTEYGSRALVSAATAGEETQGAYLSDCHVAQWVFLPRRHCCEGFADAENRPAPMVLDEPEMQQRVWDEVSAKLESIRPGIMASV</sequence>
<evidence type="ECO:0000313" key="3">
    <source>
        <dbReference type="EMBL" id="KAF6225267.1"/>
    </source>
</evidence>
<feature type="region of interest" description="Disordered" evidence="2">
    <location>
        <begin position="22"/>
        <end position="46"/>
    </location>
</feature>
<reference evidence="3 4" key="1">
    <citation type="journal article" date="2020" name="Genomics">
        <title>Complete, high-quality genomes from long-read metagenomic sequencing of two wolf lichen thalli reveals enigmatic genome architecture.</title>
        <authorList>
            <person name="McKenzie S.K."/>
            <person name="Walston R.F."/>
            <person name="Allen J.L."/>
        </authorList>
    </citation>
    <scope>NUCLEOTIDE SEQUENCE [LARGE SCALE GENOMIC DNA]</scope>
    <source>
        <strain evidence="3">WasteWater1</strain>
    </source>
</reference>
<keyword evidence="4" id="KW-1185">Reference proteome</keyword>
<evidence type="ECO:0000256" key="2">
    <source>
        <dbReference type="SAM" id="MobiDB-lite"/>
    </source>
</evidence>
<gene>
    <name evidence="3" type="ORF">HO133_010464</name>
</gene>
<keyword evidence="1" id="KW-0560">Oxidoreductase</keyword>
<comment type="caution">
    <text evidence="3">The sequence shown here is derived from an EMBL/GenBank/DDBJ whole genome shotgun (WGS) entry which is preliminary data.</text>
</comment>
<protein>
    <submittedName>
        <fullName evidence="3">Uncharacterized protein</fullName>
    </submittedName>
</protein>
<dbReference type="PANTHER" id="PTHR43157:SF31">
    <property type="entry name" value="PHOSPHATIDYLINOSITOL-GLYCAN BIOSYNTHESIS CLASS F PROTEIN"/>
    <property type="match status" value="1"/>
</dbReference>